<dbReference type="SUPFAM" id="SSF160104">
    <property type="entry name" value="Acetoacetate decarboxylase-like"/>
    <property type="match status" value="1"/>
</dbReference>
<dbReference type="PANTHER" id="PTHR39186:SF1">
    <property type="entry name" value="DUF2071 DOMAIN-CONTAINING PROTEIN"/>
    <property type="match status" value="1"/>
</dbReference>
<gene>
    <name evidence="1" type="ORF">NGM29_03030</name>
</gene>
<proteinExistence type="predicted"/>
<name>A0A9E7NB98_9EURY</name>
<dbReference type="InterPro" id="IPR018644">
    <property type="entry name" value="DUF2071"/>
</dbReference>
<dbReference type="Pfam" id="PF09844">
    <property type="entry name" value="DUF2071"/>
    <property type="match status" value="1"/>
</dbReference>
<keyword evidence="2" id="KW-1185">Reference proteome</keyword>
<evidence type="ECO:0000313" key="1">
    <source>
        <dbReference type="EMBL" id="UTF54271.1"/>
    </source>
</evidence>
<dbReference type="KEGG" id="sawl:NGM29_03030"/>
<dbReference type="Proteomes" id="UP001056855">
    <property type="component" value="Chromosome"/>
</dbReference>
<accession>A0A9E7NB98</accession>
<dbReference type="GeneID" id="73288986"/>
<evidence type="ECO:0000313" key="2">
    <source>
        <dbReference type="Proteomes" id="UP001056855"/>
    </source>
</evidence>
<dbReference type="Gene3D" id="2.40.400.10">
    <property type="entry name" value="Acetoacetate decarboxylase-like"/>
    <property type="match status" value="1"/>
</dbReference>
<sequence length="222" mass="25226">MVWRDGAFLHWPVDPDRLRPHVPDRFDLETFEDRAWLSIVPFVLARAGVRDTPSAMRVTRPELNLRTYVRYRDVSGLYFFSIDIDGPWLAFLARRGLDVPCFDARQHVDGIDGQVAFSSERDDASGAPARFDAEYRPIAPPTRAQPDSLTHWLAERRRVLVPRGDRTLVAEIAHEPWSLAPAEVTIRENDLFDAADVPTPAGDPLAHYCERLEIAGSIPRFL</sequence>
<organism evidence="1 2">
    <name type="scientific">Natronosalvus rutilus</name>
    <dbReference type="NCBI Taxonomy" id="2953753"/>
    <lineage>
        <taxon>Archaea</taxon>
        <taxon>Methanobacteriati</taxon>
        <taxon>Methanobacteriota</taxon>
        <taxon>Stenosarchaea group</taxon>
        <taxon>Halobacteria</taxon>
        <taxon>Halobacteriales</taxon>
        <taxon>Natrialbaceae</taxon>
        <taxon>Natronosalvus</taxon>
    </lineage>
</organism>
<dbReference type="PANTHER" id="PTHR39186">
    <property type="entry name" value="DUF2071 FAMILY PROTEIN"/>
    <property type="match status" value="1"/>
</dbReference>
<protein>
    <submittedName>
        <fullName evidence="1">DUF2071 domain-containing protein</fullName>
    </submittedName>
</protein>
<dbReference type="InterPro" id="IPR023375">
    <property type="entry name" value="ADC_dom_sf"/>
</dbReference>
<dbReference type="AlphaFoldDB" id="A0A9E7NB98"/>
<reference evidence="1" key="1">
    <citation type="submission" date="2022-06" db="EMBL/GenBank/DDBJ databases">
        <title>Diverse halophilic archaea isolated from saline environments.</title>
        <authorList>
            <person name="Cui H.-L."/>
        </authorList>
    </citation>
    <scope>NUCLEOTIDE SEQUENCE</scope>
    <source>
        <strain evidence="1">WLHS1</strain>
    </source>
</reference>
<dbReference type="EMBL" id="CP100355">
    <property type="protein sequence ID" value="UTF54271.1"/>
    <property type="molecule type" value="Genomic_DNA"/>
</dbReference>
<dbReference type="RefSeq" id="WP_254158874.1">
    <property type="nucleotide sequence ID" value="NZ_CP100355.1"/>
</dbReference>